<protein>
    <submittedName>
        <fullName evidence="2">3-polyprenyl-4-hydroxybenzoate decarboxylase</fullName>
    </submittedName>
</protein>
<accession>A0A9W9P385</accession>
<reference evidence="2" key="2">
    <citation type="journal article" date="2023" name="IMA Fungus">
        <title>Comparative genomic study of the Penicillium genus elucidates a diverse pangenome and 15 lateral gene transfer events.</title>
        <authorList>
            <person name="Petersen C."/>
            <person name="Sorensen T."/>
            <person name="Nielsen M.R."/>
            <person name="Sondergaard T.E."/>
            <person name="Sorensen J.L."/>
            <person name="Fitzpatrick D.A."/>
            <person name="Frisvad J.C."/>
            <person name="Nielsen K.L."/>
        </authorList>
    </citation>
    <scope>NUCLEOTIDE SEQUENCE</scope>
    <source>
        <strain evidence="2">IBT 19713</strain>
    </source>
</reference>
<dbReference type="RefSeq" id="XP_058331165.1">
    <property type="nucleotide sequence ID" value="XM_058475425.1"/>
</dbReference>
<gene>
    <name evidence="2" type="ORF">N7468_006129</name>
</gene>
<reference evidence="2" key="1">
    <citation type="submission" date="2022-11" db="EMBL/GenBank/DDBJ databases">
        <authorList>
            <person name="Petersen C."/>
        </authorList>
    </citation>
    <scope>NUCLEOTIDE SEQUENCE</scope>
    <source>
        <strain evidence="2">IBT 19713</strain>
    </source>
</reference>
<name>A0A9W9P385_9EURO</name>
<dbReference type="OrthoDB" id="4526022at2759"/>
<proteinExistence type="predicted"/>
<dbReference type="EMBL" id="JAPQKS010000004">
    <property type="protein sequence ID" value="KAJ5233173.1"/>
    <property type="molecule type" value="Genomic_DNA"/>
</dbReference>
<dbReference type="InterPro" id="IPR049383">
    <property type="entry name" value="UbiD-like_N"/>
</dbReference>
<evidence type="ECO:0000313" key="3">
    <source>
        <dbReference type="Proteomes" id="UP001150941"/>
    </source>
</evidence>
<evidence type="ECO:0000259" key="1">
    <source>
        <dbReference type="Pfam" id="PF20695"/>
    </source>
</evidence>
<comment type="caution">
    <text evidence="2">The sequence shown here is derived from an EMBL/GenBank/DDBJ whole genome shotgun (WGS) entry which is preliminary data.</text>
</comment>
<dbReference type="Pfam" id="PF20695">
    <property type="entry name" value="UbiD_N"/>
    <property type="match status" value="1"/>
</dbReference>
<dbReference type="AlphaFoldDB" id="A0A9W9P385"/>
<organism evidence="2 3">
    <name type="scientific">Penicillium chermesinum</name>
    <dbReference type="NCBI Taxonomy" id="63820"/>
    <lineage>
        <taxon>Eukaryota</taxon>
        <taxon>Fungi</taxon>
        <taxon>Dikarya</taxon>
        <taxon>Ascomycota</taxon>
        <taxon>Pezizomycotina</taxon>
        <taxon>Eurotiomycetes</taxon>
        <taxon>Eurotiomycetidae</taxon>
        <taxon>Eurotiales</taxon>
        <taxon>Aspergillaceae</taxon>
        <taxon>Penicillium</taxon>
    </lineage>
</organism>
<dbReference type="Proteomes" id="UP001150941">
    <property type="component" value="Unassembled WGS sequence"/>
</dbReference>
<evidence type="ECO:0000313" key="2">
    <source>
        <dbReference type="EMBL" id="KAJ5233173.1"/>
    </source>
</evidence>
<sequence length="107" mass="11346">MSAGNLSAALSLRTSPGECKAEGDLVEFVLAVDPHLEYGAISRCIYEMGSPMSLINHPKGRYGLEDLVRILGIPVDVPKKGPTGYARFAKSIGPPLNQLDITSSTSS</sequence>
<feature type="domain" description="3-octaprenyl-4-hydroxybenzoate carboxy-lyase-like N-terminal" evidence="1">
    <location>
        <begin position="19"/>
        <end position="72"/>
    </location>
</feature>
<dbReference type="GeneID" id="83202728"/>
<keyword evidence="3" id="KW-1185">Reference proteome</keyword>